<protein>
    <submittedName>
        <fullName evidence="4">Pentatricopeptide repeat-containing protein At2g04860</fullName>
    </submittedName>
</protein>
<keyword evidence="1" id="KW-0677">Repeat</keyword>
<feature type="repeat" description="PPR" evidence="2">
    <location>
        <begin position="212"/>
        <end position="246"/>
    </location>
</feature>
<dbReference type="Pfam" id="PF01535">
    <property type="entry name" value="PPR"/>
    <property type="match status" value="5"/>
</dbReference>
<organism evidence="3 4">
    <name type="scientific">Vigna radiata var. radiata</name>
    <name type="common">Mung bean</name>
    <name type="synonym">Phaseolus aureus</name>
    <dbReference type="NCBI Taxonomy" id="3916"/>
    <lineage>
        <taxon>Eukaryota</taxon>
        <taxon>Viridiplantae</taxon>
        <taxon>Streptophyta</taxon>
        <taxon>Embryophyta</taxon>
        <taxon>Tracheophyta</taxon>
        <taxon>Spermatophyta</taxon>
        <taxon>Magnoliopsida</taxon>
        <taxon>eudicotyledons</taxon>
        <taxon>Gunneridae</taxon>
        <taxon>Pentapetalae</taxon>
        <taxon>rosids</taxon>
        <taxon>fabids</taxon>
        <taxon>Fabales</taxon>
        <taxon>Fabaceae</taxon>
        <taxon>Papilionoideae</taxon>
        <taxon>50 kb inversion clade</taxon>
        <taxon>NPAAA clade</taxon>
        <taxon>indigoferoid/millettioid clade</taxon>
        <taxon>Phaseoleae</taxon>
        <taxon>Vigna</taxon>
    </lineage>
</organism>
<dbReference type="KEGG" id="vra:106762716"/>
<dbReference type="Gene3D" id="1.25.40.10">
    <property type="entry name" value="Tetratricopeptide repeat domain"/>
    <property type="match status" value="5"/>
</dbReference>
<dbReference type="InterPro" id="IPR011990">
    <property type="entry name" value="TPR-like_helical_dom_sf"/>
</dbReference>
<feature type="repeat" description="PPR" evidence="2">
    <location>
        <begin position="111"/>
        <end position="145"/>
    </location>
</feature>
<dbReference type="NCBIfam" id="TIGR00756">
    <property type="entry name" value="PPR"/>
    <property type="match status" value="4"/>
</dbReference>
<dbReference type="InterPro" id="IPR046960">
    <property type="entry name" value="PPR_At4g14850-like_plant"/>
</dbReference>
<dbReference type="PANTHER" id="PTHR47926">
    <property type="entry name" value="PENTATRICOPEPTIDE REPEAT-CONTAINING PROTEIN"/>
    <property type="match status" value="1"/>
</dbReference>
<feature type="repeat" description="PPR" evidence="2">
    <location>
        <begin position="307"/>
        <end position="341"/>
    </location>
</feature>
<dbReference type="RefSeq" id="XP_014502243.1">
    <property type="nucleotide sequence ID" value="XM_014646757.2"/>
</dbReference>
<reference evidence="4" key="2">
    <citation type="submission" date="2025-08" db="UniProtKB">
        <authorList>
            <consortium name="RefSeq"/>
        </authorList>
    </citation>
    <scope>IDENTIFICATION</scope>
    <source>
        <tissue evidence="4">Leaf</tissue>
    </source>
</reference>
<reference evidence="3" key="1">
    <citation type="journal article" date="2014" name="Nat. Commun.">
        <title>Genome sequence of mungbean and insights into evolution within Vigna species.</title>
        <authorList>
            <person name="Kang Y.J."/>
            <person name="Kim S.K."/>
            <person name="Kim M.Y."/>
            <person name="Lestari P."/>
            <person name="Kim K.H."/>
            <person name="Ha B.K."/>
            <person name="Jun T.H."/>
            <person name="Hwang W.J."/>
            <person name="Lee T."/>
            <person name="Lee J."/>
            <person name="Shim S."/>
            <person name="Yoon M.Y."/>
            <person name="Jang Y.E."/>
            <person name="Han K.S."/>
            <person name="Taeprayoon P."/>
            <person name="Yoon N."/>
            <person name="Somta P."/>
            <person name="Tanya P."/>
            <person name="Kim K.S."/>
            <person name="Gwag J.G."/>
            <person name="Moon J.K."/>
            <person name="Lee Y.H."/>
            <person name="Park B.S."/>
            <person name="Bombarely A."/>
            <person name="Doyle J.J."/>
            <person name="Jackson S.A."/>
            <person name="Schafleitner R."/>
            <person name="Srinives P."/>
            <person name="Varshney R.K."/>
            <person name="Lee S.H."/>
        </authorList>
    </citation>
    <scope>NUCLEOTIDE SEQUENCE [LARGE SCALE GENOMIC DNA]</scope>
    <source>
        <strain evidence="3">cv. VC1973A</strain>
    </source>
</reference>
<proteinExistence type="predicted"/>
<name>A0A1S3U885_VIGRR</name>
<feature type="repeat" description="PPR" evidence="2">
    <location>
        <begin position="408"/>
        <end position="442"/>
    </location>
</feature>
<dbReference type="InterPro" id="IPR046848">
    <property type="entry name" value="E_motif"/>
</dbReference>
<dbReference type="FunFam" id="1.25.40.10:FF:000285">
    <property type="entry name" value="Pentatricopeptide repeat-containing protein, chloroplastic"/>
    <property type="match status" value="1"/>
</dbReference>
<evidence type="ECO:0000256" key="2">
    <source>
        <dbReference type="PROSITE-ProRule" id="PRU00708"/>
    </source>
</evidence>
<dbReference type="GeneID" id="106762716"/>
<dbReference type="OrthoDB" id="204980at2759"/>
<evidence type="ECO:0000256" key="1">
    <source>
        <dbReference type="ARBA" id="ARBA00022737"/>
    </source>
</evidence>
<dbReference type="GO" id="GO:0009451">
    <property type="term" value="P:RNA modification"/>
    <property type="evidence" value="ECO:0007669"/>
    <property type="project" value="InterPro"/>
</dbReference>
<sequence length="712" mass="78686">MKLPSKTNLSLFHSLLQDASFPILIFRQLLQANAIPNDVTFSLLIKACISSHSFSCASPSATLQANQIQTHLLKRATQMFMYVNTALIDFYMKLGFTNHAHQLFEDMPSKDVVSWNVLICGYSQNGFPRDAFQLFVQMLRESFRPNQTTIASLLPSFGRREFIPQGGSVHGFGIKAGFGLDPQVNNALTSMYAKCDDLEAALLLFVEMGEKNVISWNTMIGAYCQNGFSDKAVLCFKEMLKEGLEPSPVTMMNLTSANAVPETVHCYIVKCGFTSDASVVTSLVCLYAKQGLTDMAKLLYKRYPTKDLISLTAIISSYSEKGDVESAVECFTQTLLLGIRPDAVALIGVLHGITNPSHFSIGCAFHGYGLKNGLTNDCLVANGLISMYSRFDEIEAALSLFFDRSEKPLVTWNSVISGCVQAAKSSEAMELFCQMSTCGQKPDAITIASLLSGCCQLEYLRIGETLHAYILRNNVKVEDFTGTALIDMYSKCGRLDYAEKVFYSINGPCLATWNSIISGYSLYGHEHKAFSCLSKLLEQGLEPDKITLLGVLAACTHGGLVYEGIQYFRSMTEEYGLRPTLQHYACIVGLLGRAGLFKEAMEVINNMEIRPDSAVWGALLSACCIQHEVKLGECLAKHLFLLNYKNGGFYVLMSNLYAIVGRWDDVARVRDMMRDHGGDGCSGVSVIEVSPQRENNNNLCPTEVYFLMHQNL</sequence>
<accession>A0A1S3U885</accession>
<dbReference type="FunFam" id="1.25.40.10:FF:000396">
    <property type="entry name" value="Pentatricopeptide repeat-containing protein At2g36730"/>
    <property type="match status" value="1"/>
</dbReference>
<dbReference type="Pfam" id="PF20431">
    <property type="entry name" value="E_motif"/>
    <property type="match status" value="1"/>
</dbReference>
<evidence type="ECO:0000313" key="4">
    <source>
        <dbReference type="RefSeq" id="XP_014502243.1"/>
    </source>
</evidence>
<feature type="repeat" description="PPR" evidence="2">
    <location>
        <begin position="509"/>
        <end position="543"/>
    </location>
</feature>
<dbReference type="Pfam" id="PF13041">
    <property type="entry name" value="PPR_2"/>
    <property type="match status" value="3"/>
</dbReference>
<evidence type="ECO:0000313" key="3">
    <source>
        <dbReference type="Proteomes" id="UP000087766"/>
    </source>
</evidence>
<dbReference type="FunFam" id="1.25.40.10:FF:001319">
    <property type="entry name" value="Pentatricopeptide repeat-containing protein"/>
    <property type="match status" value="1"/>
</dbReference>
<dbReference type="GO" id="GO:0003723">
    <property type="term" value="F:RNA binding"/>
    <property type="evidence" value="ECO:0007669"/>
    <property type="project" value="InterPro"/>
</dbReference>
<dbReference type="FunFam" id="1.25.40.10:FF:000364">
    <property type="entry name" value="Pentatricopeptide repeat (PPR-like) superfamily protein"/>
    <property type="match status" value="1"/>
</dbReference>
<dbReference type="PROSITE" id="PS51375">
    <property type="entry name" value="PPR"/>
    <property type="match status" value="5"/>
</dbReference>
<keyword evidence="3" id="KW-1185">Reference proteome</keyword>
<dbReference type="FunFam" id="1.25.40.10:FF:001805">
    <property type="entry name" value="Pentatricopeptide repeat-containing protein"/>
    <property type="match status" value="1"/>
</dbReference>
<dbReference type="Proteomes" id="UP000087766">
    <property type="component" value="Chromosome 5"/>
</dbReference>
<dbReference type="AlphaFoldDB" id="A0A1S3U885"/>
<gene>
    <name evidence="4" type="primary">LOC106762716</name>
</gene>
<dbReference type="InterPro" id="IPR002885">
    <property type="entry name" value="PPR_rpt"/>
</dbReference>